<organism evidence="8 9">
    <name type="scientific">Mesorhabditis spiculigera</name>
    <dbReference type="NCBI Taxonomy" id="96644"/>
    <lineage>
        <taxon>Eukaryota</taxon>
        <taxon>Metazoa</taxon>
        <taxon>Ecdysozoa</taxon>
        <taxon>Nematoda</taxon>
        <taxon>Chromadorea</taxon>
        <taxon>Rhabditida</taxon>
        <taxon>Rhabditina</taxon>
        <taxon>Rhabditomorpha</taxon>
        <taxon>Rhabditoidea</taxon>
        <taxon>Rhabditidae</taxon>
        <taxon>Mesorhabditinae</taxon>
        <taxon>Mesorhabditis</taxon>
    </lineage>
</organism>
<keyword evidence="3 6" id="KW-1133">Transmembrane helix</keyword>
<evidence type="ECO:0000256" key="6">
    <source>
        <dbReference type="SAM" id="Phobius"/>
    </source>
</evidence>
<comment type="caution">
    <text evidence="8">The sequence shown here is derived from an EMBL/GenBank/DDBJ whole genome shotgun (WGS) entry which is preliminary data.</text>
</comment>
<feature type="transmembrane region" description="Helical" evidence="6">
    <location>
        <begin position="404"/>
        <end position="422"/>
    </location>
</feature>
<dbReference type="GO" id="GO:0055085">
    <property type="term" value="P:transmembrane transport"/>
    <property type="evidence" value="ECO:0007669"/>
    <property type="project" value="InterPro"/>
</dbReference>
<feature type="transmembrane region" description="Helical" evidence="6">
    <location>
        <begin position="461"/>
        <end position="487"/>
    </location>
</feature>
<feature type="domain" description="STAS" evidence="7">
    <location>
        <begin position="515"/>
        <end position="656"/>
    </location>
</feature>
<evidence type="ECO:0000256" key="3">
    <source>
        <dbReference type="ARBA" id="ARBA00022989"/>
    </source>
</evidence>
<dbReference type="SUPFAM" id="SSF52091">
    <property type="entry name" value="SpoIIaa-like"/>
    <property type="match status" value="1"/>
</dbReference>
<feature type="transmembrane region" description="Helical" evidence="6">
    <location>
        <begin position="274"/>
        <end position="296"/>
    </location>
</feature>
<dbReference type="EMBL" id="CATQJA010002665">
    <property type="protein sequence ID" value="CAJ0583378.1"/>
    <property type="molecule type" value="Genomic_DNA"/>
</dbReference>
<evidence type="ECO:0000259" key="7">
    <source>
        <dbReference type="PROSITE" id="PS50801"/>
    </source>
</evidence>
<evidence type="ECO:0000313" key="8">
    <source>
        <dbReference type="EMBL" id="CAJ0583378.1"/>
    </source>
</evidence>
<dbReference type="InterPro" id="IPR001902">
    <property type="entry name" value="SLC26A/SulP_fam"/>
</dbReference>
<dbReference type="Gene3D" id="3.30.750.24">
    <property type="entry name" value="STAS domain"/>
    <property type="match status" value="1"/>
</dbReference>
<feature type="transmembrane region" description="Helical" evidence="6">
    <location>
        <begin position="325"/>
        <end position="345"/>
    </location>
</feature>
<dbReference type="Pfam" id="PF00916">
    <property type="entry name" value="Sulfate_transp"/>
    <property type="match status" value="2"/>
</dbReference>
<keyword evidence="2 6" id="KW-0812">Transmembrane</keyword>
<keyword evidence="9" id="KW-1185">Reference proteome</keyword>
<evidence type="ECO:0000256" key="2">
    <source>
        <dbReference type="ARBA" id="ARBA00022692"/>
    </source>
</evidence>
<dbReference type="GO" id="GO:0016020">
    <property type="term" value="C:membrane"/>
    <property type="evidence" value="ECO:0007669"/>
    <property type="project" value="UniProtKB-SubCell"/>
</dbReference>
<feature type="transmembrane region" description="Helical" evidence="6">
    <location>
        <begin position="429"/>
        <end position="446"/>
    </location>
</feature>
<dbReference type="CDD" id="cd07042">
    <property type="entry name" value="STAS_SulP_like_sulfate_transporter"/>
    <property type="match status" value="1"/>
</dbReference>
<evidence type="ECO:0000313" key="9">
    <source>
        <dbReference type="Proteomes" id="UP001177023"/>
    </source>
</evidence>
<feature type="transmembrane region" description="Helical" evidence="6">
    <location>
        <begin position="244"/>
        <end position="262"/>
    </location>
</feature>
<accession>A0AA36DBS4</accession>
<name>A0AA36DBS4_9BILA</name>
<reference evidence="8" key="1">
    <citation type="submission" date="2023-06" db="EMBL/GenBank/DDBJ databases">
        <authorList>
            <person name="Delattre M."/>
        </authorList>
    </citation>
    <scope>NUCLEOTIDE SEQUENCE</scope>
    <source>
        <strain evidence="8">AF72</strain>
    </source>
</reference>
<dbReference type="AlphaFoldDB" id="A0AA36DBS4"/>
<dbReference type="InterPro" id="IPR036513">
    <property type="entry name" value="STAS_dom_sf"/>
</dbReference>
<evidence type="ECO:0000256" key="4">
    <source>
        <dbReference type="ARBA" id="ARBA00023136"/>
    </source>
</evidence>
<keyword evidence="4 6" id="KW-0472">Membrane</keyword>
<evidence type="ECO:0000256" key="5">
    <source>
        <dbReference type="SAM" id="MobiDB-lite"/>
    </source>
</evidence>
<dbReference type="InterPro" id="IPR002645">
    <property type="entry name" value="STAS_dom"/>
</dbReference>
<feature type="region of interest" description="Disordered" evidence="5">
    <location>
        <begin position="1"/>
        <end position="33"/>
    </location>
</feature>
<comment type="subcellular location">
    <subcellularLocation>
        <location evidence="1">Membrane</location>
        <topology evidence="1">Multi-pass membrane protein</topology>
    </subcellularLocation>
</comment>
<protein>
    <recommendedName>
        <fullName evidence="7">STAS domain-containing protein</fullName>
    </recommendedName>
</protein>
<dbReference type="Pfam" id="PF01740">
    <property type="entry name" value="STAS"/>
    <property type="match status" value="1"/>
</dbReference>
<feature type="transmembrane region" description="Helical" evidence="6">
    <location>
        <begin position="365"/>
        <end position="384"/>
    </location>
</feature>
<dbReference type="InterPro" id="IPR011547">
    <property type="entry name" value="SLC26A/SulP_dom"/>
</dbReference>
<feature type="transmembrane region" description="Helical" evidence="6">
    <location>
        <begin position="107"/>
        <end position="127"/>
    </location>
</feature>
<evidence type="ECO:0000256" key="1">
    <source>
        <dbReference type="ARBA" id="ARBA00004141"/>
    </source>
</evidence>
<proteinExistence type="predicted"/>
<sequence length="687" mass="77477">MPVPKKITPSDLEAAGKITRQRRSSLADEIPPAKRKASIIDDLGRNVRPPMNQVEFDEKFSYKQPEQEDPFVHHAKKYFGRVTLLSFIPIADWLPRYNWKENLLHDLIGGLTMGIMTVPQGIAYAVLAKVPPVQGLYTSLFPALIYMIFGMSRHNNIGSFAVVSLMTGMAVERITKITEIQEGILFANDTIDFQDFTPTQVATSITFAVGAIQFLLGLAGLDFIITYFSDQKLYDMFIDRFSDINLFSVFVSIAMMAILIFGKEFANPRINKRFKINVPIPFELIVLIGGTLLSYLMDFSGNYNMKIANKIPTGMPSPSPPLLRLIPYVVPEAFSIAVVSMAVHISLAKMMAKKQNYEVDPGQELYALGLASVGSAFFACYPSACSLGRTLVNMSSGTRTQLSTIFSSALVLAVILFFASFLETLPMCALSALVIVALKGILNKFADLRLLWPLSKIDFSIWVVSFLATTLIDVTEGLAIAIAFALFTTIMREQWPRWHLLGNVEGTADFRDSERYENVAFFNGICIFRFDSPLLFTNVERFKTAVQKSFRAWEESHEYYVLRQERARMLMELDEEQRKKATDEADYVSRHFIIDCSGFTFVDYMGIFAEMKNRGAQVYFATAKAPVRELFESCGFYAYVPKEHFYPTIRDAVAIARIRQQHKGTPADSYHLEHDRLSEIISAHPLN</sequence>
<feature type="transmembrane region" description="Helical" evidence="6">
    <location>
        <begin position="201"/>
        <end position="224"/>
    </location>
</feature>
<dbReference type="Proteomes" id="UP001177023">
    <property type="component" value="Unassembled WGS sequence"/>
</dbReference>
<feature type="non-terminal residue" evidence="8">
    <location>
        <position position="687"/>
    </location>
</feature>
<dbReference type="PROSITE" id="PS50801">
    <property type="entry name" value="STAS"/>
    <property type="match status" value="1"/>
</dbReference>
<gene>
    <name evidence="8" type="ORF">MSPICULIGERA_LOCUS21461</name>
</gene>
<dbReference type="PANTHER" id="PTHR11814">
    <property type="entry name" value="SULFATE TRANSPORTER"/>
    <property type="match status" value="1"/>
</dbReference>